<evidence type="ECO:0000256" key="1">
    <source>
        <dbReference type="SAM" id="Phobius"/>
    </source>
</evidence>
<dbReference type="EMBL" id="MAHX01000013">
    <property type="protein sequence ID" value="OPC65769.1"/>
    <property type="molecule type" value="Genomic_DNA"/>
</dbReference>
<keyword evidence="1" id="KW-1133">Transmembrane helix</keyword>
<comment type="caution">
    <text evidence="2">The sequence shown here is derived from an EMBL/GenBank/DDBJ whole genome shotgun (WGS) entry which is preliminary data.</text>
</comment>
<dbReference type="AlphaFoldDB" id="A0A1T3MMW2"/>
<name>A0A1T3MMW2_9FLAO</name>
<protein>
    <recommendedName>
        <fullName evidence="4">Phage abortive infection protein</fullName>
    </recommendedName>
</protein>
<feature type="transmembrane region" description="Helical" evidence="1">
    <location>
        <begin position="69"/>
        <end position="91"/>
    </location>
</feature>
<reference evidence="2 3" key="1">
    <citation type="submission" date="2016-06" db="EMBL/GenBank/DDBJ databases">
        <title>Revisiting the taxonomy of the Elizabethkingia Genus based on Whole-Genome Sequencing, Optical Mapping, and MALDI-TOF.</title>
        <authorList>
            <person name="Nicholson A.C."/>
        </authorList>
    </citation>
    <scope>NUCLEOTIDE SEQUENCE [LARGE SCALE GENOMIC DNA]</scope>
    <source>
        <strain evidence="2 3">G4070</strain>
    </source>
</reference>
<accession>A0A1T3MMW2</accession>
<organism evidence="2 3">
    <name type="scientific">Elizabethkingia occulta</name>
    <dbReference type="NCBI Taxonomy" id="1867263"/>
    <lineage>
        <taxon>Bacteria</taxon>
        <taxon>Pseudomonadati</taxon>
        <taxon>Bacteroidota</taxon>
        <taxon>Flavobacteriia</taxon>
        <taxon>Flavobacteriales</taxon>
        <taxon>Weeksellaceae</taxon>
        <taxon>Elizabethkingia</taxon>
    </lineage>
</organism>
<keyword evidence="1" id="KW-0472">Membrane</keyword>
<proteinExistence type="predicted"/>
<evidence type="ECO:0000313" key="2">
    <source>
        <dbReference type="EMBL" id="OPC65769.1"/>
    </source>
</evidence>
<gene>
    <name evidence="2" type="ORF">BAZ10_00580</name>
</gene>
<evidence type="ECO:0000313" key="3">
    <source>
        <dbReference type="Proteomes" id="UP000190813"/>
    </source>
</evidence>
<keyword evidence="3" id="KW-1185">Reference proteome</keyword>
<dbReference type="Proteomes" id="UP000190813">
    <property type="component" value="Unassembled WGS sequence"/>
</dbReference>
<sequence>MSVNFFEKLNFCKFESISQFHIHIHKMKHFFLKRPMYIIIIILFIIILYPIFLNLFIHDSNEQGVFGDSFGALNTFFSALAFCGVIISMIIQRKDFEESKYQYLHDRMTNFVYVQLDRYEKALEKLVLKDSDVKICNNEALYYLYENLKHVSLVFSETREERVKIALDNKEAILQNLSLINESGSKISSFIISTDNCFLTLNDILNTSKLTTSDKNELRTIFQKNLGFMFPQVIESIYNTIYLARMYHFELEISTDDFSFLMTLLNKIQYFHIFHHSKERYS</sequence>
<keyword evidence="1" id="KW-0812">Transmembrane</keyword>
<evidence type="ECO:0008006" key="4">
    <source>
        <dbReference type="Google" id="ProtNLM"/>
    </source>
</evidence>
<dbReference type="RefSeq" id="WP_078771393.1">
    <property type="nucleotide sequence ID" value="NZ_CBCSBR010000021.1"/>
</dbReference>
<feature type="transmembrane region" description="Helical" evidence="1">
    <location>
        <begin position="36"/>
        <end position="57"/>
    </location>
</feature>